<accession>A0A4Y9S893</accession>
<dbReference type="Proteomes" id="UP000297729">
    <property type="component" value="Unassembled WGS sequence"/>
</dbReference>
<organism evidence="1 2">
    <name type="scientific">Duganella callida</name>
    <dbReference type="NCBI Taxonomy" id="2561932"/>
    <lineage>
        <taxon>Bacteria</taxon>
        <taxon>Pseudomonadati</taxon>
        <taxon>Pseudomonadota</taxon>
        <taxon>Betaproteobacteria</taxon>
        <taxon>Burkholderiales</taxon>
        <taxon>Oxalobacteraceae</taxon>
        <taxon>Telluria group</taxon>
        <taxon>Duganella</taxon>
    </lineage>
</organism>
<dbReference type="RefSeq" id="WP_135204249.1">
    <property type="nucleotide sequence ID" value="NZ_SPVG01000245.1"/>
</dbReference>
<evidence type="ECO:0000313" key="1">
    <source>
        <dbReference type="EMBL" id="TFW15963.1"/>
    </source>
</evidence>
<keyword evidence="2" id="KW-1185">Reference proteome</keyword>
<name>A0A4Y9S893_9BURK</name>
<evidence type="ECO:0008006" key="3">
    <source>
        <dbReference type="Google" id="ProtNLM"/>
    </source>
</evidence>
<reference evidence="1 2" key="1">
    <citation type="submission" date="2019-03" db="EMBL/GenBank/DDBJ databases">
        <title>Draft Genome Sequence of Duganella callidus sp. nov., a Novel Duganella Species Isolated from Cultivated Soil.</title>
        <authorList>
            <person name="Raths R."/>
            <person name="Peta V."/>
            <person name="Bucking H."/>
        </authorList>
    </citation>
    <scope>NUCLEOTIDE SEQUENCE [LARGE SCALE GENOMIC DNA]</scope>
    <source>
        <strain evidence="1 2">DN04</strain>
    </source>
</reference>
<sequence length="388" mass="44252">MQTNDELEDLISQSGGRFSPTGVSKSFDELINSCKAGISNYVSILAHRWFTDKLRPIYFDVLNGDRINAFAYSSPDEKNGFDFIGVNSIAISTIFNYFYRIFCNPKVFSEFSKTSPEETTKARLESFSDLARTSAALAVQPEDPKRREYASQFACLAVEFLIYHEFAHINNGHTRWLQKITGKNQIQEMDSDAQNTDIYLQRRALEMDADSAAVQYLLLELLDRRRQYLPIAQYIKSNDISGHLILPEVLNRHELFSTPIACYRTTARVAYSFFRLLNPREWPGANTRTHPEAAHRMFYCIGVIHPLAERYVDLGTSAEEALEAAWECVPEIETAFGDLFGSEPDLKAIRSVIQDEAGRIKALSELKEAWATMRDDLTKMKRHGRNLA</sequence>
<proteinExistence type="predicted"/>
<dbReference type="AlphaFoldDB" id="A0A4Y9S893"/>
<comment type="caution">
    <text evidence="1">The sequence shown here is derived from an EMBL/GenBank/DDBJ whole genome shotgun (WGS) entry which is preliminary data.</text>
</comment>
<gene>
    <name evidence="1" type="ORF">E4L98_25045</name>
</gene>
<dbReference type="EMBL" id="SPVG01000245">
    <property type="protein sequence ID" value="TFW15963.1"/>
    <property type="molecule type" value="Genomic_DNA"/>
</dbReference>
<dbReference type="OrthoDB" id="8453564at2"/>
<protein>
    <recommendedName>
        <fullName evidence="3">Peptidase U49</fullName>
    </recommendedName>
</protein>
<evidence type="ECO:0000313" key="2">
    <source>
        <dbReference type="Proteomes" id="UP000297729"/>
    </source>
</evidence>